<dbReference type="AlphaFoldDB" id="A0A0C1Q858"/>
<organism evidence="1 2">
    <name type="scientific">Pseudoalteromonas luteoviolacea</name>
    <dbReference type="NCBI Taxonomy" id="43657"/>
    <lineage>
        <taxon>Bacteria</taxon>
        <taxon>Pseudomonadati</taxon>
        <taxon>Pseudomonadota</taxon>
        <taxon>Gammaproteobacteria</taxon>
        <taxon>Alteromonadales</taxon>
        <taxon>Pseudoalteromonadaceae</taxon>
        <taxon>Pseudoalteromonas</taxon>
    </lineage>
</organism>
<dbReference type="Proteomes" id="UP000031327">
    <property type="component" value="Unassembled WGS sequence"/>
</dbReference>
<proteinExistence type="predicted"/>
<dbReference type="RefSeq" id="WP_039609962.1">
    <property type="nucleotide sequence ID" value="NZ_JWIC01000006.1"/>
</dbReference>
<protein>
    <submittedName>
        <fullName evidence="1">Uncharacterized protein</fullName>
    </submittedName>
</protein>
<gene>
    <name evidence="1" type="ORF">JF50_13510</name>
</gene>
<sequence>MTKKSVGRDKSTITITFSIPQYSADGQKLERYIKAFGQSSRTGSLTLSFTEDYNQTFTISGWAIVTDENSNSDFQRFEEKLQVTGTGSANEERACY</sequence>
<name>A0A0C1Q858_9GAMM</name>
<comment type="caution">
    <text evidence="1">The sequence shown here is derived from an EMBL/GenBank/DDBJ whole genome shotgun (WGS) entry which is preliminary data.</text>
</comment>
<evidence type="ECO:0000313" key="2">
    <source>
        <dbReference type="Proteomes" id="UP000031327"/>
    </source>
</evidence>
<dbReference type="OrthoDB" id="6282885at2"/>
<accession>A0A0C1Q858</accession>
<dbReference type="EMBL" id="JWIC01000006">
    <property type="protein sequence ID" value="KID56901.1"/>
    <property type="molecule type" value="Genomic_DNA"/>
</dbReference>
<reference evidence="1 2" key="1">
    <citation type="submission" date="2014-12" db="EMBL/GenBank/DDBJ databases">
        <title>Draft Genome Sequence of Pseudoalteromonas luteoviolacea HI1.</title>
        <authorList>
            <person name="Asahina A.Y."/>
            <person name="Hadfield M.G."/>
        </authorList>
    </citation>
    <scope>NUCLEOTIDE SEQUENCE [LARGE SCALE GENOMIC DNA]</scope>
    <source>
        <strain evidence="1 2">HI1</strain>
    </source>
</reference>
<evidence type="ECO:0000313" key="1">
    <source>
        <dbReference type="EMBL" id="KID56901.1"/>
    </source>
</evidence>